<evidence type="ECO:0000256" key="3">
    <source>
        <dbReference type="ARBA" id="ARBA00023015"/>
    </source>
</evidence>
<dbReference type="Proteomes" id="UP000178812">
    <property type="component" value="Unassembled WGS sequence"/>
</dbReference>
<comment type="similarity">
    <text evidence="1 8 9">Belongs to the GreA/GreB family.</text>
</comment>
<dbReference type="GO" id="GO:0006354">
    <property type="term" value="P:DNA-templated transcription elongation"/>
    <property type="evidence" value="ECO:0007669"/>
    <property type="project" value="TreeGrafter"/>
</dbReference>
<dbReference type="Pfam" id="PF03449">
    <property type="entry name" value="GreA_GreB_N"/>
    <property type="match status" value="1"/>
</dbReference>
<dbReference type="GO" id="GO:0070063">
    <property type="term" value="F:RNA polymerase binding"/>
    <property type="evidence" value="ECO:0007669"/>
    <property type="project" value="InterPro"/>
</dbReference>
<dbReference type="Pfam" id="PF01272">
    <property type="entry name" value="GreA_GreB"/>
    <property type="match status" value="1"/>
</dbReference>
<dbReference type="FunFam" id="1.10.287.180:FF:000001">
    <property type="entry name" value="Transcription elongation factor GreA"/>
    <property type="match status" value="1"/>
</dbReference>
<dbReference type="NCBIfam" id="TIGR01462">
    <property type="entry name" value="greA"/>
    <property type="match status" value="1"/>
</dbReference>
<evidence type="ECO:0000256" key="1">
    <source>
        <dbReference type="ARBA" id="ARBA00008213"/>
    </source>
</evidence>
<dbReference type="PANTHER" id="PTHR30437:SF4">
    <property type="entry name" value="TRANSCRIPTION ELONGATION FACTOR GREA"/>
    <property type="match status" value="1"/>
</dbReference>
<dbReference type="PANTHER" id="PTHR30437">
    <property type="entry name" value="TRANSCRIPTION ELONGATION FACTOR GREA"/>
    <property type="match status" value="1"/>
</dbReference>
<dbReference type="InterPro" id="IPR036953">
    <property type="entry name" value="GreA/GreB_C_sf"/>
</dbReference>
<dbReference type="InterPro" id="IPR022691">
    <property type="entry name" value="Tscrpt_elong_fac_GreA/B_N"/>
</dbReference>
<evidence type="ECO:0000256" key="7">
    <source>
        <dbReference type="ARBA" id="ARBA00030776"/>
    </source>
</evidence>
<keyword evidence="3 8" id="KW-0805">Transcription regulation</keyword>
<reference evidence="12 13" key="1">
    <citation type="journal article" date="2016" name="Nat. Commun.">
        <title>Thousands of microbial genomes shed light on interconnected biogeochemical processes in an aquifer system.</title>
        <authorList>
            <person name="Anantharaman K."/>
            <person name="Brown C.T."/>
            <person name="Hug L.A."/>
            <person name="Sharon I."/>
            <person name="Castelle C.J."/>
            <person name="Probst A.J."/>
            <person name="Thomas B.C."/>
            <person name="Singh A."/>
            <person name="Wilkins M.J."/>
            <person name="Karaoz U."/>
            <person name="Brodie E.L."/>
            <person name="Williams K.H."/>
            <person name="Hubbard S.S."/>
            <person name="Banfield J.F."/>
        </authorList>
    </citation>
    <scope>NUCLEOTIDE SEQUENCE [LARGE SCALE GENOMIC DNA]</scope>
</reference>
<dbReference type="SUPFAM" id="SSF54534">
    <property type="entry name" value="FKBP-like"/>
    <property type="match status" value="1"/>
</dbReference>
<dbReference type="InterPro" id="IPR006359">
    <property type="entry name" value="Tscrpt_elong_fac_GreA"/>
</dbReference>
<sequence>MQPQKIEITKAGLEALVKEHKLLTNDKRPKLVDRLENARQQGDLSENHDYKTAREELEFLDGRIDELQYVIDNAEVAKKNGKTGVVAIGTRVTVKTNGTRHVFELVGHWEANPANKKISHSSPLGMALMGKRVGEKVEVDAPAGKVVYQIVSIE</sequence>
<keyword evidence="5 8" id="KW-0804">Transcription</keyword>
<evidence type="ECO:0000259" key="11">
    <source>
        <dbReference type="Pfam" id="PF03449"/>
    </source>
</evidence>
<dbReference type="NCBIfam" id="NF001263">
    <property type="entry name" value="PRK00226.1-4"/>
    <property type="match status" value="1"/>
</dbReference>
<evidence type="ECO:0000256" key="2">
    <source>
        <dbReference type="ARBA" id="ARBA00013729"/>
    </source>
</evidence>
<evidence type="ECO:0000256" key="4">
    <source>
        <dbReference type="ARBA" id="ARBA00023125"/>
    </source>
</evidence>
<comment type="function">
    <text evidence="6 8 9">Necessary for efficient RNA polymerase transcription elongation past template-encoded arresting sites. The arresting sites in DNA have the property of trapping a certain fraction of elongating RNA polymerases that pass through, resulting in locked ternary complexes. Cleavage of the nascent transcript by cleavage factors such as GreA or GreB allows the resumption of elongation from the new 3'terminus. GreA releases sequences of 2 to 3 nucleotides.</text>
</comment>
<feature type="domain" description="Transcription elongation factor GreA/GreB C-terminal" evidence="10">
    <location>
        <begin position="83"/>
        <end position="154"/>
    </location>
</feature>
<dbReference type="InterPro" id="IPR028624">
    <property type="entry name" value="Tscrpt_elong_fac_GreA/B"/>
</dbReference>
<evidence type="ECO:0000256" key="5">
    <source>
        <dbReference type="ARBA" id="ARBA00023163"/>
    </source>
</evidence>
<protein>
    <recommendedName>
        <fullName evidence="2 8">Transcription elongation factor GreA</fullName>
    </recommendedName>
    <alternativeName>
        <fullName evidence="7 8">Transcript cleavage factor GreA</fullName>
    </alternativeName>
</protein>
<dbReference type="PIRSF" id="PIRSF006092">
    <property type="entry name" value="GreA_GreB"/>
    <property type="match status" value="1"/>
</dbReference>
<organism evidence="12 13">
    <name type="scientific">Candidatus Woesebacteria bacterium GWB1_43_5</name>
    <dbReference type="NCBI Taxonomy" id="1802474"/>
    <lineage>
        <taxon>Bacteria</taxon>
        <taxon>Candidatus Woeseibacteriota</taxon>
    </lineage>
</organism>
<dbReference type="EMBL" id="MGFM01000022">
    <property type="protein sequence ID" value="OGM05782.1"/>
    <property type="molecule type" value="Genomic_DNA"/>
</dbReference>
<evidence type="ECO:0000259" key="10">
    <source>
        <dbReference type="Pfam" id="PF01272"/>
    </source>
</evidence>
<evidence type="ECO:0000256" key="8">
    <source>
        <dbReference type="HAMAP-Rule" id="MF_00105"/>
    </source>
</evidence>
<dbReference type="InterPro" id="IPR036805">
    <property type="entry name" value="Tscrpt_elong_fac_GreA/B_N_sf"/>
</dbReference>
<name>A0A1F7WSL5_9BACT</name>
<accession>A0A1F7WSL5</accession>
<dbReference type="InterPro" id="IPR023459">
    <property type="entry name" value="Tscrpt_elong_fac_GreA/B_fam"/>
</dbReference>
<keyword evidence="4 8" id="KW-0238">DNA-binding</keyword>
<feature type="domain" description="Transcription elongation factor GreA/GreB N-terminal" evidence="11">
    <location>
        <begin position="7"/>
        <end position="76"/>
    </location>
</feature>
<evidence type="ECO:0000256" key="6">
    <source>
        <dbReference type="ARBA" id="ARBA00024916"/>
    </source>
</evidence>
<dbReference type="GO" id="GO:0003677">
    <property type="term" value="F:DNA binding"/>
    <property type="evidence" value="ECO:0007669"/>
    <property type="project" value="UniProtKB-UniRule"/>
</dbReference>
<dbReference type="InterPro" id="IPR001437">
    <property type="entry name" value="Tscrpt_elong_fac_GreA/B_C"/>
</dbReference>
<dbReference type="SUPFAM" id="SSF46557">
    <property type="entry name" value="GreA transcript cleavage protein, N-terminal domain"/>
    <property type="match status" value="1"/>
</dbReference>
<dbReference type="GO" id="GO:0032784">
    <property type="term" value="P:regulation of DNA-templated transcription elongation"/>
    <property type="evidence" value="ECO:0007669"/>
    <property type="project" value="UniProtKB-UniRule"/>
</dbReference>
<evidence type="ECO:0000313" key="13">
    <source>
        <dbReference type="Proteomes" id="UP000178812"/>
    </source>
</evidence>
<dbReference type="Gene3D" id="3.10.50.30">
    <property type="entry name" value="Transcription elongation factor, GreA/GreB, C-terminal domain"/>
    <property type="match status" value="1"/>
</dbReference>
<dbReference type="HAMAP" id="MF_00105">
    <property type="entry name" value="GreA_GreB"/>
    <property type="match status" value="1"/>
</dbReference>
<proteinExistence type="inferred from homology"/>
<gene>
    <name evidence="8" type="primary">greA</name>
    <name evidence="12" type="ORF">A2125_01175</name>
</gene>
<evidence type="ECO:0000256" key="9">
    <source>
        <dbReference type="RuleBase" id="RU000556"/>
    </source>
</evidence>
<dbReference type="AlphaFoldDB" id="A0A1F7WSL5"/>
<comment type="caution">
    <text evidence="12">The sequence shown here is derived from an EMBL/GenBank/DDBJ whole genome shotgun (WGS) entry which is preliminary data.</text>
</comment>
<evidence type="ECO:0000313" key="12">
    <source>
        <dbReference type="EMBL" id="OGM05782.1"/>
    </source>
</evidence>
<dbReference type="Gene3D" id="1.10.287.180">
    <property type="entry name" value="Transcription elongation factor, GreA/GreB, N-terminal domain"/>
    <property type="match status" value="1"/>
</dbReference>